<dbReference type="Gene3D" id="3.90.550.10">
    <property type="entry name" value="Spore Coat Polysaccharide Biosynthesis Protein SpsA, Chain A"/>
    <property type="match status" value="1"/>
</dbReference>
<evidence type="ECO:0000256" key="2">
    <source>
        <dbReference type="ARBA" id="ARBA00022676"/>
    </source>
</evidence>
<dbReference type="PANTHER" id="PTHR43630:SF1">
    <property type="entry name" value="POLY-BETA-1,6-N-ACETYL-D-GLUCOSAMINE SYNTHASE"/>
    <property type="match status" value="1"/>
</dbReference>
<dbReference type="PANTHER" id="PTHR43630">
    <property type="entry name" value="POLY-BETA-1,6-N-ACETYL-D-GLUCOSAMINE SYNTHASE"/>
    <property type="match status" value="1"/>
</dbReference>
<feature type="domain" description="Glycosyltransferase 2-like" evidence="5">
    <location>
        <begin position="44"/>
        <end position="157"/>
    </location>
</feature>
<keyword evidence="4" id="KW-0472">Membrane</keyword>
<reference evidence="6 7" key="2">
    <citation type="submission" date="2020-05" db="EMBL/GenBank/DDBJ databases">
        <title>Draft genome sequence of Desulfovibrio sp. strainFSS-1.</title>
        <authorList>
            <person name="Shimoshige H."/>
            <person name="Kobayashi H."/>
            <person name="Maekawa T."/>
        </authorList>
    </citation>
    <scope>NUCLEOTIDE SEQUENCE [LARGE SCALE GENOMIC DNA]</scope>
    <source>
        <strain evidence="6 7">SIID29052-01</strain>
    </source>
</reference>
<keyword evidence="7" id="KW-1185">Reference proteome</keyword>
<reference evidence="6 7" key="1">
    <citation type="submission" date="2020-04" db="EMBL/GenBank/DDBJ databases">
        <authorList>
            <consortium name="Desulfovibrio sp. FSS-1 genome sequencing consortium"/>
            <person name="Shimoshige H."/>
            <person name="Kobayashi H."/>
            <person name="Maekawa T."/>
        </authorList>
    </citation>
    <scope>NUCLEOTIDE SEQUENCE [LARGE SCALE GENOMIC DNA]</scope>
    <source>
        <strain evidence="6 7">SIID29052-01</strain>
    </source>
</reference>
<accession>A0A6V8LVR8</accession>
<dbReference type="AlphaFoldDB" id="A0A6V8LVR8"/>
<gene>
    <name evidence="6" type="primary">icaA</name>
    <name evidence="6" type="ORF">NNJEOMEG_01744</name>
</gene>
<evidence type="ECO:0000256" key="4">
    <source>
        <dbReference type="SAM" id="Phobius"/>
    </source>
</evidence>
<evidence type="ECO:0000256" key="3">
    <source>
        <dbReference type="ARBA" id="ARBA00022679"/>
    </source>
</evidence>
<feature type="transmembrane region" description="Helical" evidence="4">
    <location>
        <begin position="337"/>
        <end position="359"/>
    </location>
</feature>
<feature type="transmembrane region" description="Helical" evidence="4">
    <location>
        <begin position="6"/>
        <end position="27"/>
    </location>
</feature>
<protein>
    <submittedName>
        <fullName evidence="6">Poly-beta-1,6-N-acetyl-D-glucosamine synthase</fullName>
        <ecNumber evidence="6">2.4.1.-</ecNumber>
    </submittedName>
</protein>
<evidence type="ECO:0000256" key="1">
    <source>
        <dbReference type="ARBA" id="ARBA00006739"/>
    </source>
</evidence>
<comment type="similarity">
    <text evidence="1">Belongs to the glycosyltransferase 2 family.</text>
</comment>
<name>A0A6V8LVR8_9BACT</name>
<dbReference type="EC" id="2.4.1.-" evidence="6"/>
<keyword evidence="2 6" id="KW-0328">Glycosyltransferase</keyword>
<evidence type="ECO:0000313" key="6">
    <source>
        <dbReference type="EMBL" id="GFK93906.1"/>
    </source>
</evidence>
<dbReference type="GO" id="GO:0016757">
    <property type="term" value="F:glycosyltransferase activity"/>
    <property type="evidence" value="ECO:0007669"/>
    <property type="project" value="UniProtKB-KW"/>
</dbReference>
<proteinExistence type="inferred from homology"/>
<comment type="caution">
    <text evidence="6">The sequence shown here is derived from an EMBL/GenBank/DDBJ whole genome shotgun (WGS) entry which is preliminary data.</text>
</comment>
<dbReference type="InterPro" id="IPR029044">
    <property type="entry name" value="Nucleotide-diphossugar_trans"/>
</dbReference>
<dbReference type="InterPro" id="IPR001173">
    <property type="entry name" value="Glyco_trans_2-like"/>
</dbReference>
<evidence type="ECO:0000259" key="5">
    <source>
        <dbReference type="Pfam" id="PF00535"/>
    </source>
</evidence>
<evidence type="ECO:0000313" key="7">
    <source>
        <dbReference type="Proteomes" id="UP000494245"/>
    </source>
</evidence>
<sequence>MTLAFILSTALLFHTLAGYPLLMLAMARLRPRSVRKDDFARSFSVVLCARDEGERLVLRLENLLNMDYPPDLMEIVVVSDGSTDTTDDVVRSFAQQRVRLIRLERPLGKAAALNAGVAASSYPLLLLCDARQSFGTDVARRLMAHFADPDVGAVSGRLCLRPASQTAAASGVGSYWNYEVMLRDSEAASGSVVGVTGAIYAMRRELWTPLPPGTILDDVLAPMRVVLAGKRVVYDTDALAVDSKPVHDAGELTRKVRTLLGNLQLIQLAPELLSPWRNPIWFRFVSHKMARLFLPAMLAGCLVTSLAAGGWLAVLGVAQLAFWIAAIAAWRFGWQGFPWRAMAGLLLLNAAVVRAWMLWIRGRYDVWDKASSHDANARGQGTRP</sequence>
<organism evidence="6 7">
    <name type="scientific">Fundidesulfovibrio magnetotacticus</name>
    <dbReference type="NCBI Taxonomy" id="2730080"/>
    <lineage>
        <taxon>Bacteria</taxon>
        <taxon>Pseudomonadati</taxon>
        <taxon>Thermodesulfobacteriota</taxon>
        <taxon>Desulfovibrionia</taxon>
        <taxon>Desulfovibrionales</taxon>
        <taxon>Desulfovibrionaceae</taxon>
        <taxon>Fundidesulfovibrio</taxon>
    </lineage>
</organism>
<dbReference type="CDD" id="cd06439">
    <property type="entry name" value="CESA_like_1"/>
    <property type="match status" value="1"/>
</dbReference>
<keyword evidence="3 6" id="KW-0808">Transferase</keyword>
<dbReference type="EMBL" id="BLTE01000007">
    <property type="protein sequence ID" value="GFK93906.1"/>
    <property type="molecule type" value="Genomic_DNA"/>
</dbReference>
<dbReference type="Pfam" id="PF00535">
    <property type="entry name" value="Glycos_transf_2"/>
    <property type="match status" value="1"/>
</dbReference>
<keyword evidence="4" id="KW-0812">Transmembrane</keyword>
<dbReference type="Proteomes" id="UP000494245">
    <property type="component" value="Unassembled WGS sequence"/>
</dbReference>
<feature type="transmembrane region" description="Helical" evidence="4">
    <location>
        <begin position="292"/>
        <end position="325"/>
    </location>
</feature>
<dbReference type="SUPFAM" id="SSF53448">
    <property type="entry name" value="Nucleotide-diphospho-sugar transferases"/>
    <property type="match status" value="1"/>
</dbReference>
<keyword evidence="4" id="KW-1133">Transmembrane helix</keyword>